<dbReference type="SMART" id="SM00382">
    <property type="entry name" value="AAA"/>
    <property type="match status" value="2"/>
</dbReference>
<dbReference type="Gene3D" id="3.40.50.300">
    <property type="entry name" value="P-loop containing nucleotide triphosphate hydrolases"/>
    <property type="match status" value="2"/>
</dbReference>
<evidence type="ECO:0000259" key="9">
    <source>
        <dbReference type="PROSITE" id="PS50893"/>
    </source>
</evidence>
<dbReference type="PANTHER" id="PTHR43297">
    <property type="entry name" value="OLIGOPEPTIDE TRANSPORT ATP-BINDING PROTEIN APPD"/>
    <property type="match status" value="1"/>
</dbReference>
<evidence type="ECO:0000256" key="5">
    <source>
        <dbReference type="ARBA" id="ARBA00022741"/>
    </source>
</evidence>
<keyword evidence="4" id="KW-1003">Cell membrane</keyword>
<evidence type="ECO:0000313" key="10">
    <source>
        <dbReference type="EMBL" id="GAA5340259.1"/>
    </source>
</evidence>
<dbReference type="InterPro" id="IPR003593">
    <property type="entry name" value="AAA+_ATPase"/>
</dbReference>
<dbReference type="InterPro" id="IPR027417">
    <property type="entry name" value="P-loop_NTPase"/>
</dbReference>
<dbReference type="CDD" id="cd03257">
    <property type="entry name" value="ABC_NikE_OppD_transporters"/>
    <property type="match status" value="2"/>
</dbReference>
<dbReference type="EMBL" id="BAABNP010000004">
    <property type="protein sequence ID" value="GAA5340259.1"/>
    <property type="molecule type" value="Genomic_DNA"/>
</dbReference>
<keyword evidence="3" id="KW-0813">Transport</keyword>
<dbReference type="Proteomes" id="UP001498935">
    <property type="component" value="Unassembled WGS sequence"/>
</dbReference>
<evidence type="ECO:0000256" key="8">
    <source>
        <dbReference type="SAM" id="MobiDB-lite"/>
    </source>
</evidence>
<evidence type="ECO:0000256" key="2">
    <source>
        <dbReference type="ARBA" id="ARBA00005417"/>
    </source>
</evidence>
<dbReference type="Pfam" id="PF00005">
    <property type="entry name" value="ABC_tran"/>
    <property type="match status" value="2"/>
</dbReference>
<organism evidence="10 11">
    <name type="scientific">Brevibacterium ammoniilyticum</name>
    <dbReference type="NCBI Taxonomy" id="1046555"/>
    <lineage>
        <taxon>Bacteria</taxon>
        <taxon>Bacillati</taxon>
        <taxon>Actinomycetota</taxon>
        <taxon>Actinomycetes</taxon>
        <taxon>Micrococcales</taxon>
        <taxon>Brevibacteriaceae</taxon>
        <taxon>Brevibacterium</taxon>
    </lineage>
</organism>
<feature type="domain" description="ABC transporter" evidence="9">
    <location>
        <begin position="8"/>
        <end position="277"/>
    </location>
</feature>
<keyword evidence="7" id="KW-0472">Membrane</keyword>
<dbReference type="PROSITE" id="PS50893">
    <property type="entry name" value="ABC_TRANSPORTER_2"/>
    <property type="match status" value="2"/>
</dbReference>
<comment type="similarity">
    <text evidence="2">Belongs to the ABC transporter superfamily.</text>
</comment>
<keyword evidence="11" id="KW-1185">Reference proteome</keyword>
<keyword evidence="6 10" id="KW-0067">ATP-binding</keyword>
<dbReference type="InterPro" id="IPR013563">
    <property type="entry name" value="Oligopep_ABC_C"/>
</dbReference>
<feature type="compositionally biased region" description="Low complexity" evidence="8">
    <location>
        <begin position="292"/>
        <end position="313"/>
    </location>
</feature>
<comment type="caution">
    <text evidence="10">The sequence shown here is derived from an EMBL/GenBank/DDBJ whole genome shotgun (WGS) entry which is preliminary data.</text>
</comment>
<reference evidence="10 11" key="1">
    <citation type="submission" date="2024-02" db="EMBL/GenBank/DDBJ databases">
        <title>Characterization of antibiotic resistant novel bacterial strains and their environmental applications.</title>
        <authorList>
            <person name="Manzoor S."/>
            <person name="Abbas S."/>
            <person name="Arshad M."/>
            <person name="Li W.J."/>
            <person name="Ahmed I."/>
        </authorList>
    </citation>
    <scope>NUCLEOTIDE SEQUENCE [LARGE SCALE GENOMIC DNA]</scope>
    <source>
        <strain evidence="10 11">KACC 15558</strain>
    </source>
</reference>
<feature type="domain" description="ABC transporter" evidence="9">
    <location>
        <begin position="325"/>
        <end position="566"/>
    </location>
</feature>
<dbReference type="PROSITE" id="PS00211">
    <property type="entry name" value="ABC_TRANSPORTER_1"/>
    <property type="match status" value="2"/>
</dbReference>
<evidence type="ECO:0000313" key="11">
    <source>
        <dbReference type="Proteomes" id="UP001498935"/>
    </source>
</evidence>
<dbReference type="InterPro" id="IPR017871">
    <property type="entry name" value="ABC_transporter-like_CS"/>
</dbReference>
<evidence type="ECO:0000256" key="1">
    <source>
        <dbReference type="ARBA" id="ARBA00004202"/>
    </source>
</evidence>
<dbReference type="InterPro" id="IPR003439">
    <property type="entry name" value="ABC_transporter-like_ATP-bd"/>
</dbReference>
<dbReference type="PANTHER" id="PTHR43297:SF2">
    <property type="entry name" value="DIPEPTIDE TRANSPORT ATP-BINDING PROTEIN DPPD"/>
    <property type="match status" value="1"/>
</dbReference>
<sequence>MSEPIPALSYRDYSVAFGARQVTREVSFDLVPGSILALVGESGSGKSVTALAPLGLVPGASQAGSVLLRDPVGPTPAGGAIELVGLDAEALRPIRGERIGVVFQEPMSAFNPMFRIGHQIAEAVRAHAASAGSSGGRAAESAGRSGSSADVRERVLAQLRTVGLSDPEQIARAYPHELSGGQLQRAMIALATINDPQVLIADEPTTALDVTVQTGILDLLLAQAQAGQAVLLITHDMGVVADIADRVAVMKDGRIVETGSVTEVFDHPSTEYTRQLLAAVPRLSAVVDRGESSPAEADAGSSGDAGSRAGAESTTGSEPVPAAELRNATVVHRTSGRQVVALDDVSLSIPAGTIMGLVGESGSGKSTIANVLTGGQALTSGEAFVAGTRVSTRPNRRQRRLRAEVGVVFQDPRGSLNPRRSVGSQIAEPLRVHTDLPNREIEARVRTLLDDVQLPADFAERYPHELSGGQRQRVAIARALVLDPKLLIADEPTSALDVSVQRGVLRLLADLHEAHDFACLFISHDLAVVEQLASSVVVLRDGRIVEEGPSLTVLTDPRQAYTRELIESAPVPDPRIQAARRAARLAA</sequence>
<evidence type="ECO:0000256" key="3">
    <source>
        <dbReference type="ARBA" id="ARBA00022448"/>
    </source>
</evidence>
<dbReference type="Pfam" id="PF08352">
    <property type="entry name" value="oligo_HPY"/>
    <property type="match status" value="2"/>
</dbReference>
<protein>
    <submittedName>
        <fullName evidence="10">ABC transporter ATP-binding protein</fullName>
    </submittedName>
</protein>
<evidence type="ECO:0000256" key="6">
    <source>
        <dbReference type="ARBA" id="ARBA00022840"/>
    </source>
</evidence>
<proteinExistence type="inferred from homology"/>
<gene>
    <name evidence="10" type="ORF">KACC15558_12990</name>
</gene>
<dbReference type="NCBIfam" id="NF008453">
    <property type="entry name" value="PRK11308.1"/>
    <property type="match status" value="2"/>
</dbReference>
<comment type="subcellular location">
    <subcellularLocation>
        <location evidence="1">Cell membrane</location>
        <topology evidence="1">Peripheral membrane protein</topology>
    </subcellularLocation>
</comment>
<keyword evidence="5" id="KW-0547">Nucleotide-binding</keyword>
<dbReference type="InterPro" id="IPR050388">
    <property type="entry name" value="ABC_Ni/Peptide_Import"/>
</dbReference>
<evidence type="ECO:0000256" key="4">
    <source>
        <dbReference type="ARBA" id="ARBA00022475"/>
    </source>
</evidence>
<dbReference type="RefSeq" id="WP_342037680.1">
    <property type="nucleotide sequence ID" value="NZ_BAABBK010000004.1"/>
</dbReference>
<dbReference type="GO" id="GO:0005524">
    <property type="term" value="F:ATP binding"/>
    <property type="evidence" value="ECO:0007669"/>
    <property type="project" value="UniProtKB-KW"/>
</dbReference>
<accession>A0ABP9TZE4</accession>
<name>A0ABP9TZE4_9MICO</name>
<evidence type="ECO:0000256" key="7">
    <source>
        <dbReference type="ARBA" id="ARBA00023136"/>
    </source>
</evidence>
<dbReference type="SUPFAM" id="SSF52540">
    <property type="entry name" value="P-loop containing nucleoside triphosphate hydrolases"/>
    <property type="match status" value="2"/>
</dbReference>
<feature type="region of interest" description="Disordered" evidence="8">
    <location>
        <begin position="288"/>
        <end position="323"/>
    </location>
</feature>